<reference evidence="8" key="1">
    <citation type="submission" date="2022-11" db="EMBL/GenBank/DDBJ databases">
        <title>Robbsia betulipollinis sp. nov., isolated from pollen of birch (Betula pendula).</title>
        <authorList>
            <person name="Shi H."/>
            <person name="Ambika Manirajan B."/>
            <person name="Ratering S."/>
            <person name="Geissler-Plaum R."/>
            <person name="Schnell S."/>
        </authorList>
    </citation>
    <scope>NUCLEOTIDE SEQUENCE</scope>
    <source>
        <strain evidence="8">Bb-Pol-6</strain>
    </source>
</reference>
<keyword evidence="9" id="KW-1185">Reference proteome</keyword>
<dbReference type="PROSITE" id="PS00583">
    <property type="entry name" value="PFKB_KINASES_1"/>
    <property type="match status" value="1"/>
</dbReference>
<dbReference type="PRINTS" id="PR00990">
    <property type="entry name" value="RIBOKINASE"/>
</dbReference>
<dbReference type="CDD" id="cd01164">
    <property type="entry name" value="FruK_PfkB_like"/>
    <property type="match status" value="1"/>
</dbReference>
<keyword evidence="3" id="KW-0547">Nucleotide-binding</keyword>
<organism evidence="8 9">
    <name type="scientific">Robbsia betulipollinis</name>
    <dbReference type="NCBI Taxonomy" id="2981849"/>
    <lineage>
        <taxon>Bacteria</taxon>
        <taxon>Pseudomonadati</taxon>
        <taxon>Pseudomonadota</taxon>
        <taxon>Betaproteobacteria</taxon>
        <taxon>Burkholderiales</taxon>
        <taxon>Burkholderiaceae</taxon>
        <taxon>Robbsia</taxon>
    </lineage>
</organism>
<name>A0ABT3ZR81_9BURK</name>
<dbReference type="InterPro" id="IPR017583">
    <property type="entry name" value="Tagatose/fructose_Pkinase"/>
</dbReference>
<dbReference type="PROSITE" id="PS00584">
    <property type="entry name" value="PFKB_KINASES_2"/>
    <property type="match status" value="1"/>
</dbReference>
<evidence type="ECO:0000256" key="1">
    <source>
        <dbReference type="ARBA" id="ARBA00010688"/>
    </source>
</evidence>
<evidence type="ECO:0000256" key="4">
    <source>
        <dbReference type="ARBA" id="ARBA00022777"/>
    </source>
</evidence>
<keyword evidence="4 6" id="KW-0418">Kinase</keyword>
<evidence type="ECO:0000259" key="7">
    <source>
        <dbReference type="Pfam" id="PF00294"/>
    </source>
</evidence>
<dbReference type="Proteomes" id="UP001082899">
    <property type="component" value="Unassembled WGS sequence"/>
</dbReference>
<evidence type="ECO:0000256" key="6">
    <source>
        <dbReference type="RuleBase" id="RU003704"/>
    </source>
</evidence>
<feature type="domain" description="Carbohydrate kinase PfkB" evidence="7">
    <location>
        <begin position="35"/>
        <end position="342"/>
    </location>
</feature>
<evidence type="ECO:0000313" key="8">
    <source>
        <dbReference type="EMBL" id="MCY0389050.1"/>
    </source>
</evidence>
<dbReference type="RefSeq" id="WP_267848950.1">
    <property type="nucleotide sequence ID" value="NZ_JAPMXC010000010.1"/>
</dbReference>
<gene>
    <name evidence="8" type="ORF">OVY01_18005</name>
</gene>
<dbReference type="InterPro" id="IPR002139">
    <property type="entry name" value="Ribo/fructo_kinase"/>
</dbReference>
<evidence type="ECO:0000256" key="5">
    <source>
        <dbReference type="ARBA" id="ARBA00022840"/>
    </source>
</evidence>
<evidence type="ECO:0000256" key="2">
    <source>
        <dbReference type="ARBA" id="ARBA00022679"/>
    </source>
</evidence>
<dbReference type="Gene3D" id="3.40.1190.20">
    <property type="match status" value="2"/>
</dbReference>
<comment type="caution">
    <text evidence="8">The sequence shown here is derived from an EMBL/GenBank/DDBJ whole genome shotgun (WGS) entry which is preliminary data.</text>
</comment>
<dbReference type="InterPro" id="IPR002173">
    <property type="entry name" value="Carboh/pur_kinase_PfkB_CS"/>
</dbReference>
<sequence length="372" mass="38025">MNQHAAHVNVPGVAGSTAVVTVTVNPALDQTVCVNGLQTGAVNLGESLEFNAGGKGVNVASCLADYGLRTTVTGLLGRDDAQLFDALFASKRIDDRFVRVAGRPRINVKLVDLAHGQTTDINLASATPADADLLALEQAVLRLAAPGRWFVLAGSLPPGVDPGFYRRLTRTLRQAGARVALDTSGAPLTASLAPGLVPADDAASLPDLIKPNRAELEKLVGRALPDRTALEGAAAALLARGVACVVVSLGEDGAFGLQATPALNMPDATPHSTPAPTPQPATLAYAGFRASPLRVPVTSTVGAGDAFVAGLVASLIEGRAWPECGRRATAFAAGKLARVGPHLPSAAALDALAQQVHVETFVGSVQRAHGEA</sequence>
<keyword evidence="2 6" id="KW-0808">Transferase</keyword>
<proteinExistence type="inferred from homology"/>
<dbReference type="EMBL" id="JAPMXC010000010">
    <property type="protein sequence ID" value="MCY0389050.1"/>
    <property type="molecule type" value="Genomic_DNA"/>
</dbReference>
<dbReference type="InterPro" id="IPR011611">
    <property type="entry name" value="PfkB_dom"/>
</dbReference>
<dbReference type="PANTHER" id="PTHR46566:SF5">
    <property type="entry name" value="1-PHOSPHOFRUCTOKINASE"/>
    <property type="match status" value="1"/>
</dbReference>
<accession>A0ABT3ZR81</accession>
<dbReference type="SUPFAM" id="SSF53613">
    <property type="entry name" value="Ribokinase-like"/>
    <property type="match status" value="1"/>
</dbReference>
<dbReference type="PANTHER" id="PTHR46566">
    <property type="entry name" value="1-PHOSPHOFRUCTOKINASE-RELATED"/>
    <property type="match status" value="1"/>
</dbReference>
<keyword evidence="5" id="KW-0067">ATP-binding</keyword>
<evidence type="ECO:0000256" key="3">
    <source>
        <dbReference type="ARBA" id="ARBA00022741"/>
    </source>
</evidence>
<protein>
    <submittedName>
        <fullName evidence="8">1-phosphofructokinase family hexose kinase</fullName>
    </submittedName>
</protein>
<dbReference type="Pfam" id="PF00294">
    <property type="entry name" value="PfkB"/>
    <property type="match status" value="1"/>
</dbReference>
<dbReference type="NCBIfam" id="TIGR03168">
    <property type="entry name" value="1-PFK"/>
    <property type="match status" value="1"/>
</dbReference>
<comment type="similarity">
    <text evidence="1 6">Belongs to the carbohydrate kinase PfkB family.</text>
</comment>
<dbReference type="InterPro" id="IPR029056">
    <property type="entry name" value="Ribokinase-like"/>
</dbReference>
<evidence type="ECO:0000313" key="9">
    <source>
        <dbReference type="Proteomes" id="UP001082899"/>
    </source>
</evidence>